<dbReference type="InterPro" id="IPR014044">
    <property type="entry name" value="CAP_dom"/>
</dbReference>
<keyword evidence="2" id="KW-0732">Signal</keyword>
<feature type="region of interest" description="Disordered" evidence="1">
    <location>
        <begin position="30"/>
        <end position="141"/>
    </location>
</feature>
<proteinExistence type="predicted"/>
<feature type="compositionally biased region" description="Basic and acidic residues" evidence="1">
    <location>
        <begin position="47"/>
        <end position="62"/>
    </location>
</feature>
<dbReference type="CDD" id="cd05379">
    <property type="entry name" value="CAP_bacterial"/>
    <property type="match status" value="1"/>
</dbReference>
<feature type="signal peptide" evidence="2">
    <location>
        <begin position="1"/>
        <end position="20"/>
    </location>
</feature>
<dbReference type="NCBIfam" id="TIGR02909">
    <property type="entry name" value="spore_YkwD"/>
    <property type="match status" value="1"/>
</dbReference>
<feature type="domain" description="SCP" evidence="3">
    <location>
        <begin position="152"/>
        <end position="264"/>
    </location>
</feature>
<protein>
    <submittedName>
        <fullName evidence="4">CAP domain-containing protein</fullName>
    </submittedName>
</protein>
<dbReference type="Pfam" id="PF00188">
    <property type="entry name" value="CAP"/>
    <property type="match status" value="1"/>
</dbReference>
<dbReference type="Proteomes" id="UP001595989">
    <property type="component" value="Unassembled WGS sequence"/>
</dbReference>
<dbReference type="SUPFAM" id="SSF55797">
    <property type="entry name" value="PR-1-like"/>
    <property type="match status" value="1"/>
</dbReference>
<dbReference type="EMBL" id="JBHSFU010000004">
    <property type="protein sequence ID" value="MFC4558313.1"/>
    <property type="molecule type" value="Genomic_DNA"/>
</dbReference>
<evidence type="ECO:0000256" key="1">
    <source>
        <dbReference type="SAM" id="MobiDB-lite"/>
    </source>
</evidence>
<dbReference type="Gene3D" id="3.40.33.10">
    <property type="entry name" value="CAP"/>
    <property type="match status" value="1"/>
</dbReference>
<comment type="caution">
    <text evidence="4">The sequence shown here is derived from an EMBL/GenBank/DDBJ whole genome shotgun (WGS) entry which is preliminary data.</text>
</comment>
<evidence type="ECO:0000256" key="2">
    <source>
        <dbReference type="SAM" id="SignalP"/>
    </source>
</evidence>
<reference evidence="5" key="1">
    <citation type="journal article" date="2019" name="Int. J. Syst. Evol. Microbiol.">
        <title>The Global Catalogue of Microorganisms (GCM) 10K type strain sequencing project: providing services to taxonomists for standard genome sequencing and annotation.</title>
        <authorList>
            <consortium name="The Broad Institute Genomics Platform"/>
            <consortium name="The Broad Institute Genome Sequencing Center for Infectious Disease"/>
            <person name="Wu L."/>
            <person name="Ma J."/>
        </authorList>
    </citation>
    <scope>NUCLEOTIDE SEQUENCE [LARGE SCALE GENOMIC DNA]</scope>
    <source>
        <strain evidence="5">CGMCC 4.7426</strain>
    </source>
</reference>
<organism evidence="4 5">
    <name type="scientific">Virgibacillus kekensis</name>
    <dbReference type="NCBI Taxonomy" id="202261"/>
    <lineage>
        <taxon>Bacteria</taxon>
        <taxon>Bacillati</taxon>
        <taxon>Bacillota</taxon>
        <taxon>Bacilli</taxon>
        <taxon>Bacillales</taxon>
        <taxon>Bacillaceae</taxon>
        <taxon>Virgibacillus</taxon>
    </lineage>
</organism>
<dbReference type="InterPro" id="IPR035940">
    <property type="entry name" value="CAP_sf"/>
</dbReference>
<feature type="chain" id="PRO_5045259424" evidence="2">
    <location>
        <begin position="21"/>
        <end position="268"/>
    </location>
</feature>
<dbReference type="PANTHER" id="PTHR31157">
    <property type="entry name" value="SCP DOMAIN-CONTAINING PROTEIN"/>
    <property type="match status" value="1"/>
</dbReference>
<evidence type="ECO:0000313" key="4">
    <source>
        <dbReference type="EMBL" id="MFC4558313.1"/>
    </source>
</evidence>
<sequence length="268" mass="29796">MKKINKLLLCLLSIVLITLAACGGNEEAGQQEEEELFASSTATDQPSDDRPNTRNIGNRDNENGLNEDDPGMDLGAQTGDEEQNTGNNEQNREFPFEDGDLGNGNITGGDNPPNRNGQNQDDQLNGDRNRDTGLNEFETQQGFSEYSATVVKLTNQQRRNAGLSELKISKKLSQVARKKSMDMNNKDYFSHNSPTYGSPFDMMQEFNVSYQSAGENIARGQQTPQQVVGGWMDSPGHRANILNENFTHIGVGYVEDGNYWTQMFIQKK</sequence>
<dbReference type="PROSITE" id="PS51257">
    <property type="entry name" value="PROKAR_LIPOPROTEIN"/>
    <property type="match status" value="1"/>
</dbReference>
<evidence type="ECO:0000259" key="3">
    <source>
        <dbReference type="Pfam" id="PF00188"/>
    </source>
</evidence>
<dbReference type="RefSeq" id="WP_390294908.1">
    <property type="nucleotide sequence ID" value="NZ_JBHSFU010000004.1"/>
</dbReference>
<name>A0ABV9DL45_9BACI</name>
<feature type="compositionally biased region" description="Polar residues" evidence="1">
    <location>
        <begin position="113"/>
        <end position="123"/>
    </location>
</feature>
<evidence type="ECO:0000313" key="5">
    <source>
        <dbReference type="Proteomes" id="UP001595989"/>
    </source>
</evidence>
<accession>A0ABV9DL45</accession>
<keyword evidence="5" id="KW-1185">Reference proteome</keyword>
<dbReference type="InterPro" id="IPR014258">
    <property type="entry name" value="CAP_domain_YkwD-like"/>
</dbReference>
<gene>
    <name evidence="4" type="ORF">ACFO3D_08815</name>
</gene>
<dbReference type="PANTHER" id="PTHR31157:SF1">
    <property type="entry name" value="SCP DOMAIN-CONTAINING PROTEIN"/>
    <property type="match status" value="1"/>
</dbReference>